<protein>
    <submittedName>
        <fullName evidence="2">Amidases related to nicotinamidase</fullName>
    </submittedName>
</protein>
<dbReference type="AlphaFoldDB" id="Q2SFL5"/>
<dbReference type="EMBL" id="CP000155">
    <property type="protein sequence ID" value="ABC30559.1"/>
    <property type="molecule type" value="Genomic_DNA"/>
</dbReference>
<name>Q2SFL5_HAHCH</name>
<keyword evidence="3" id="KW-1185">Reference proteome</keyword>
<dbReference type="Gene3D" id="3.40.50.850">
    <property type="entry name" value="Isochorismatase-like"/>
    <property type="match status" value="1"/>
</dbReference>
<dbReference type="OrthoDB" id="5786063at2"/>
<proteinExistence type="predicted"/>
<feature type="domain" description="Isochorismatase-like" evidence="1">
    <location>
        <begin position="9"/>
        <end position="166"/>
    </location>
</feature>
<sequence>MQRFNIDDTAMILIDHQTGTNTWASTTPLELLRRNVIILASFAKGVGMPLVLTSSQETNVDVQGPLMPELEAIAPDAFAVRIKRIGVVNAWDDPAFAEACRQTGKRNFVMAGVTTDVCMVSPAISALEEGFNVQVVCDACGSTNQIAEEMSWRRMERAGVRLTSTNAMVAELVRNWASAAGEVAFPLLVG</sequence>
<evidence type="ECO:0000313" key="3">
    <source>
        <dbReference type="Proteomes" id="UP000000238"/>
    </source>
</evidence>
<dbReference type="STRING" id="349521.HCH_03829"/>
<dbReference type="eggNOG" id="COG1335">
    <property type="taxonomic scope" value="Bacteria"/>
</dbReference>
<evidence type="ECO:0000313" key="2">
    <source>
        <dbReference type="EMBL" id="ABC30559.1"/>
    </source>
</evidence>
<dbReference type="Pfam" id="PF00857">
    <property type="entry name" value="Isochorismatase"/>
    <property type="match status" value="1"/>
</dbReference>
<dbReference type="InterPro" id="IPR053152">
    <property type="entry name" value="Hydrolase_YcaC-like"/>
</dbReference>
<dbReference type="InterPro" id="IPR036380">
    <property type="entry name" value="Isochorismatase-like_sf"/>
</dbReference>
<evidence type="ECO:0000259" key="1">
    <source>
        <dbReference type="Pfam" id="PF00857"/>
    </source>
</evidence>
<gene>
    <name evidence="2" type="ordered locus">HCH_03829</name>
</gene>
<dbReference type="PANTHER" id="PTHR43559:SF3">
    <property type="entry name" value="HYDROLASE YCAC-RELATED"/>
    <property type="match status" value="1"/>
</dbReference>
<organism evidence="2 3">
    <name type="scientific">Hahella chejuensis (strain KCTC 2396)</name>
    <dbReference type="NCBI Taxonomy" id="349521"/>
    <lineage>
        <taxon>Bacteria</taxon>
        <taxon>Pseudomonadati</taxon>
        <taxon>Pseudomonadota</taxon>
        <taxon>Gammaproteobacteria</taxon>
        <taxon>Oceanospirillales</taxon>
        <taxon>Hahellaceae</taxon>
        <taxon>Hahella</taxon>
    </lineage>
</organism>
<dbReference type="Proteomes" id="UP000000238">
    <property type="component" value="Chromosome"/>
</dbReference>
<dbReference type="KEGG" id="hch:HCH_03829"/>
<dbReference type="HOGENOM" id="CLU_066901_1_2_6"/>
<accession>Q2SFL5</accession>
<dbReference type="SUPFAM" id="SSF52499">
    <property type="entry name" value="Isochorismatase-like hydrolases"/>
    <property type="match status" value="1"/>
</dbReference>
<reference evidence="2 3" key="1">
    <citation type="journal article" date="2005" name="Nucleic Acids Res.">
        <title>Genomic blueprint of Hahella chejuensis, a marine microbe producing an algicidal agent.</title>
        <authorList>
            <person name="Jeong H."/>
            <person name="Yim J.H."/>
            <person name="Lee C."/>
            <person name="Choi S.-H."/>
            <person name="Park Y.K."/>
            <person name="Yoon S.H."/>
            <person name="Hur C.-G."/>
            <person name="Kang H.-Y."/>
            <person name="Kim D."/>
            <person name="Lee H.H."/>
            <person name="Park K.H."/>
            <person name="Park S.-H."/>
            <person name="Park H.-S."/>
            <person name="Lee H.K."/>
            <person name="Oh T.K."/>
            <person name="Kim J.F."/>
        </authorList>
    </citation>
    <scope>NUCLEOTIDE SEQUENCE [LARGE SCALE GENOMIC DNA]</scope>
    <source>
        <strain evidence="2 3">KCTC 2396</strain>
    </source>
</reference>
<dbReference type="RefSeq" id="WP_011397626.1">
    <property type="nucleotide sequence ID" value="NC_007645.1"/>
</dbReference>
<dbReference type="InterPro" id="IPR000868">
    <property type="entry name" value="Isochorismatase-like_dom"/>
</dbReference>
<dbReference type="PANTHER" id="PTHR43559">
    <property type="entry name" value="HYDROLASE YCAC-RELATED"/>
    <property type="match status" value="1"/>
</dbReference>